<dbReference type="Proteomes" id="UP000886803">
    <property type="component" value="Unassembled WGS sequence"/>
</dbReference>
<comment type="caution">
    <text evidence="9">The sequence shown here is derived from an EMBL/GenBank/DDBJ whole genome shotgun (WGS) entry which is preliminary data.</text>
</comment>
<reference evidence="9" key="1">
    <citation type="journal article" date="2021" name="PeerJ">
        <title>Extensive microbial diversity within the chicken gut microbiome revealed by metagenomics and culture.</title>
        <authorList>
            <person name="Gilroy R."/>
            <person name="Ravi A."/>
            <person name="Getino M."/>
            <person name="Pursley I."/>
            <person name="Horton D.L."/>
            <person name="Alikhan N.F."/>
            <person name="Baker D."/>
            <person name="Gharbi K."/>
            <person name="Hall N."/>
            <person name="Watson M."/>
            <person name="Adriaenssens E.M."/>
            <person name="Foster-Nyarko E."/>
            <person name="Jarju S."/>
            <person name="Secka A."/>
            <person name="Antonio M."/>
            <person name="Oren A."/>
            <person name="Chaudhuri R.R."/>
            <person name="La Ragione R."/>
            <person name="Hildebrand F."/>
            <person name="Pallen M.J."/>
        </authorList>
    </citation>
    <scope>NUCLEOTIDE SEQUENCE</scope>
    <source>
        <strain evidence="9">ChiBcec8-13705</strain>
    </source>
</reference>
<accession>A0A9D2M6Q1</accession>
<dbReference type="GO" id="GO:0005886">
    <property type="term" value="C:plasma membrane"/>
    <property type="evidence" value="ECO:0007669"/>
    <property type="project" value="UniProtKB-SubCell"/>
</dbReference>
<evidence type="ECO:0000259" key="8">
    <source>
        <dbReference type="PROSITE" id="PS50850"/>
    </source>
</evidence>
<proteinExistence type="predicted"/>
<gene>
    <name evidence="9" type="ORF">H9945_04955</name>
</gene>
<dbReference type="CDD" id="cd06173">
    <property type="entry name" value="MFS_MefA_like"/>
    <property type="match status" value="1"/>
</dbReference>
<feature type="transmembrane region" description="Helical" evidence="7">
    <location>
        <begin position="43"/>
        <end position="63"/>
    </location>
</feature>
<feature type="transmembrane region" description="Helical" evidence="7">
    <location>
        <begin position="289"/>
        <end position="310"/>
    </location>
</feature>
<organism evidence="9 10">
    <name type="scientific">Candidatus Gemmiger avicola</name>
    <dbReference type="NCBI Taxonomy" id="2838605"/>
    <lineage>
        <taxon>Bacteria</taxon>
        <taxon>Bacillati</taxon>
        <taxon>Bacillota</taxon>
        <taxon>Clostridia</taxon>
        <taxon>Eubacteriales</taxon>
        <taxon>Gemmiger</taxon>
    </lineage>
</organism>
<protein>
    <submittedName>
        <fullName evidence="9">MFS transporter</fullName>
    </submittedName>
</protein>
<dbReference type="PANTHER" id="PTHR43266">
    <property type="entry name" value="MACROLIDE-EFFLUX PROTEIN"/>
    <property type="match status" value="1"/>
</dbReference>
<dbReference type="GO" id="GO:0022857">
    <property type="term" value="F:transmembrane transporter activity"/>
    <property type="evidence" value="ECO:0007669"/>
    <property type="project" value="InterPro"/>
</dbReference>
<dbReference type="Gene3D" id="1.20.1250.20">
    <property type="entry name" value="MFS general substrate transporter like domains"/>
    <property type="match status" value="2"/>
</dbReference>
<evidence type="ECO:0000256" key="4">
    <source>
        <dbReference type="ARBA" id="ARBA00022692"/>
    </source>
</evidence>
<keyword evidence="2" id="KW-0813">Transport</keyword>
<feature type="transmembrane region" description="Helical" evidence="7">
    <location>
        <begin position="221"/>
        <end position="246"/>
    </location>
</feature>
<comment type="subcellular location">
    <subcellularLocation>
        <location evidence="1">Cell membrane</location>
        <topology evidence="1">Multi-pass membrane protein</topology>
    </subcellularLocation>
</comment>
<feature type="transmembrane region" description="Helical" evidence="7">
    <location>
        <begin position="258"/>
        <end position="277"/>
    </location>
</feature>
<dbReference type="EMBL" id="DWYG01000073">
    <property type="protein sequence ID" value="HJB41829.1"/>
    <property type="molecule type" value="Genomic_DNA"/>
</dbReference>
<evidence type="ECO:0000256" key="6">
    <source>
        <dbReference type="ARBA" id="ARBA00023136"/>
    </source>
</evidence>
<evidence type="ECO:0000256" key="7">
    <source>
        <dbReference type="SAM" id="Phobius"/>
    </source>
</evidence>
<keyword evidence="5 7" id="KW-1133">Transmembrane helix</keyword>
<dbReference type="InterPro" id="IPR020846">
    <property type="entry name" value="MFS_dom"/>
</dbReference>
<dbReference type="InterPro" id="IPR036259">
    <property type="entry name" value="MFS_trans_sf"/>
</dbReference>
<keyword evidence="4 7" id="KW-0812">Transmembrane</keyword>
<sequence length="414" mass="44041">MPSQRLFTRNFSFLVFGQISSLFGNYTLKFALSMYILEKTGSASAFATILAVAMLPTILLSPLGGILADRANRRSIMVVLDVLSGLTVLFAGLALPLGHEMLVVGILLVVLSVLSAFESPTVQACIPQMLSNDNLTKGNAVVNQVQAIAALVTPFLGSLIYVAFGLAPVLWGTVVCFFLTALLECRIRIEYHRPACAVGACAVIREDFSVSLRFLRQKQPVILKLLLLAALANLFVSGTVVVGFPYLVRTVLGLSSELYGAAESAMGVAAVLGSLFVGVVGQKLPLRRLAFAFAGLGACLLPAGFAFLASFSPFKIYLILLAAFCCCQFAGSVFSTYAISIIQARTPEKLMGKIMSLVFTLALCAQPLGQVVYGALFDRLASNPAFVLLPSGLVVCAIGALSHPFFASMERRDG</sequence>
<feature type="transmembrane region" description="Helical" evidence="7">
    <location>
        <begin position="162"/>
        <end position="183"/>
    </location>
</feature>
<keyword evidence="6 7" id="KW-0472">Membrane</keyword>
<feature type="transmembrane region" description="Helical" evidence="7">
    <location>
        <begin position="12"/>
        <end position="37"/>
    </location>
</feature>
<dbReference type="AlphaFoldDB" id="A0A9D2M6Q1"/>
<evidence type="ECO:0000256" key="2">
    <source>
        <dbReference type="ARBA" id="ARBA00022448"/>
    </source>
</evidence>
<feature type="transmembrane region" description="Helical" evidence="7">
    <location>
        <begin position="385"/>
        <end position="406"/>
    </location>
</feature>
<dbReference type="Pfam" id="PF07690">
    <property type="entry name" value="MFS_1"/>
    <property type="match status" value="1"/>
</dbReference>
<dbReference type="PROSITE" id="PS50850">
    <property type="entry name" value="MFS"/>
    <property type="match status" value="1"/>
</dbReference>
<evidence type="ECO:0000313" key="10">
    <source>
        <dbReference type="Proteomes" id="UP000886803"/>
    </source>
</evidence>
<name>A0A9D2M6Q1_9FIRM</name>
<dbReference type="PANTHER" id="PTHR43266:SF9">
    <property type="entry name" value="PERMEASE, MAJOR FACILITATOR SUPERFAMILY-RELATED"/>
    <property type="match status" value="1"/>
</dbReference>
<reference evidence="9" key="2">
    <citation type="submission" date="2021-04" db="EMBL/GenBank/DDBJ databases">
        <authorList>
            <person name="Gilroy R."/>
        </authorList>
    </citation>
    <scope>NUCLEOTIDE SEQUENCE</scope>
    <source>
        <strain evidence="9">ChiBcec8-13705</strain>
    </source>
</reference>
<feature type="transmembrane region" description="Helical" evidence="7">
    <location>
        <begin position="316"/>
        <end position="342"/>
    </location>
</feature>
<evidence type="ECO:0000256" key="5">
    <source>
        <dbReference type="ARBA" id="ARBA00022989"/>
    </source>
</evidence>
<evidence type="ECO:0000313" key="9">
    <source>
        <dbReference type="EMBL" id="HJB41829.1"/>
    </source>
</evidence>
<feature type="domain" description="Major facilitator superfamily (MFS) profile" evidence="8">
    <location>
        <begin position="1"/>
        <end position="192"/>
    </location>
</feature>
<dbReference type="SUPFAM" id="SSF103473">
    <property type="entry name" value="MFS general substrate transporter"/>
    <property type="match status" value="1"/>
</dbReference>
<dbReference type="InterPro" id="IPR011701">
    <property type="entry name" value="MFS"/>
</dbReference>
<keyword evidence="3" id="KW-1003">Cell membrane</keyword>
<evidence type="ECO:0000256" key="3">
    <source>
        <dbReference type="ARBA" id="ARBA00022475"/>
    </source>
</evidence>
<feature type="transmembrane region" description="Helical" evidence="7">
    <location>
        <begin position="354"/>
        <end position="373"/>
    </location>
</feature>
<evidence type="ECO:0000256" key="1">
    <source>
        <dbReference type="ARBA" id="ARBA00004651"/>
    </source>
</evidence>